<dbReference type="OrthoDB" id="9788235at2"/>
<evidence type="ECO:0000313" key="5">
    <source>
        <dbReference type="EMBL" id="ADQ18374.1"/>
    </source>
</evidence>
<reference evidence="5 6" key="2">
    <citation type="journal article" date="2011" name="Stand. Genomic Sci.">
        <title>Complete genome sequence of Leadbetterella byssophila type strain (4M15).</title>
        <authorList>
            <person name="Abt B."/>
            <person name="Teshima H."/>
            <person name="Lucas S."/>
            <person name="Lapidus A."/>
            <person name="Del Rio T.G."/>
            <person name="Nolan M."/>
            <person name="Tice H."/>
            <person name="Cheng J.F."/>
            <person name="Pitluck S."/>
            <person name="Liolios K."/>
            <person name="Pagani I."/>
            <person name="Ivanova N."/>
            <person name="Mavromatis K."/>
            <person name="Pati A."/>
            <person name="Tapia R."/>
            <person name="Han C."/>
            <person name="Goodwin L."/>
            <person name="Chen A."/>
            <person name="Palaniappan K."/>
            <person name="Land M."/>
            <person name="Hauser L."/>
            <person name="Chang Y.J."/>
            <person name="Jeffries C.D."/>
            <person name="Rohde M."/>
            <person name="Goker M."/>
            <person name="Tindall B.J."/>
            <person name="Detter J.C."/>
            <person name="Woyke T."/>
            <person name="Bristow J."/>
            <person name="Eisen J.A."/>
            <person name="Markowitz V."/>
            <person name="Hugenholtz P."/>
            <person name="Klenk H.P."/>
            <person name="Kyrpides N.C."/>
        </authorList>
    </citation>
    <scope>NUCLEOTIDE SEQUENCE [LARGE SCALE GENOMIC DNA]</scope>
    <source>
        <strain evidence="6">DSM 17132 / JCM 16389 / KACC 11308 / NBRC 106382 / 4M15</strain>
    </source>
</reference>
<dbReference type="Pfam" id="PF00106">
    <property type="entry name" value="adh_short"/>
    <property type="match status" value="1"/>
</dbReference>
<dbReference type="RefSeq" id="WP_013409408.1">
    <property type="nucleotide sequence ID" value="NC_014655.1"/>
</dbReference>
<dbReference type="Gene3D" id="3.40.50.720">
    <property type="entry name" value="NAD(P)-binding Rossmann-like Domain"/>
    <property type="match status" value="1"/>
</dbReference>
<reference key="1">
    <citation type="submission" date="2010-11" db="EMBL/GenBank/DDBJ databases">
        <title>The complete genome of Leadbetterella byssophila DSM 17132.</title>
        <authorList>
            <consortium name="US DOE Joint Genome Institute (JGI-PGF)"/>
            <person name="Lucas S."/>
            <person name="Copeland A."/>
            <person name="Lapidus A."/>
            <person name="Glavina del Rio T."/>
            <person name="Dalin E."/>
            <person name="Tice H."/>
            <person name="Bruce D."/>
            <person name="Goodwin L."/>
            <person name="Pitluck S."/>
            <person name="Kyrpides N."/>
            <person name="Mavromatis K."/>
            <person name="Ivanova N."/>
            <person name="Teshima H."/>
            <person name="Brettin T."/>
            <person name="Detter J.C."/>
            <person name="Han C."/>
            <person name="Tapia R."/>
            <person name="Land M."/>
            <person name="Hauser L."/>
            <person name="Markowitz V."/>
            <person name="Cheng J.-F."/>
            <person name="Hugenholtz P."/>
            <person name="Woyke T."/>
            <person name="Wu D."/>
            <person name="Tindall B."/>
            <person name="Pomrenke H.G."/>
            <person name="Brambilla E."/>
            <person name="Klenk H.-P."/>
            <person name="Eisen J.A."/>
        </authorList>
    </citation>
    <scope>NUCLEOTIDE SEQUENCE [LARGE SCALE GENOMIC DNA]</scope>
    <source>
        <strain>DSM 17132</strain>
    </source>
</reference>
<dbReference type="EMBL" id="CP002305">
    <property type="protein sequence ID" value="ADQ18374.1"/>
    <property type="molecule type" value="Genomic_DNA"/>
</dbReference>
<dbReference type="InterPro" id="IPR020904">
    <property type="entry name" value="Sc_DH/Rdtase_CS"/>
</dbReference>
<dbReference type="FunFam" id="3.40.50.720:FF:000215">
    <property type="entry name" value="3-hydroxyacyl-CoA dehydrogenase type-2"/>
    <property type="match status" value="1"/>
</dbReference>
<feature type="domain" description="Ketoreductase" evidence="4">
    <location>
        <begin position="6"/>
        <end position="192"/>
    </location>
</feature>
<dbReference type="eggNOG" id="COG1028">
    <property type="taxonomic scope" value="Bacteria"/>
</dbReference>
<dbReference type="PANTHER" id="PTHR43658:SF8">
    <property type="entry name" value="17-BETA-HYDROXYSTEROID DEHYDROGENASE 14-RELATED"/>
    <property type="match status" value="1"/>
</dbReference>
<sequence length="255" mass="27003">MQINNKTFVVSGGASGLGEATSRMIVEQGGKVLILDINEASGQALASELGPNALFQSTDITNETQVLEALTAGKKELGSIGGLINCAGLGPAQKILGRKGVHELSFFERIIKVNLIGSFNTLRLVADELQKNEPNELGERGVIINTASVAAFEGQIGQAAYSASKGGIVSMTLPIARELSVHGIRVMAIAPGIFETALLAAYTQEVRDSLGAQVPFPPRLGKPEEYAFLVRHIIENPMLNGEVIRLDGAIRMAAR</sequence>
<keyword evidence="6" id="KW-1185">Reference proteome</keyword>
<dbReference type="PRINTS" id="PR00080">
    <property type="entry name" value="SDRFAMILY"/>
</dbReference>
<dbReference type="PRINTS" id="PR00081">
    <property type="entry name" value="GDHRDH"/>
</dbReference>
<evidence type="ECO:0000313" key="6">
    <source>
        <dbReference type="Proteomes" id="UP000007435"/>
    </source>
</evidence>
<evidence type="ECO:0000256" key="1">
    <source>
        <dbReference type="ARBA" id="ARBA00006484"/>
    </source>
</evidence>
<dbReference type="SMART" id="SM00822">
    <property type="entry name" value="PKS_KR"/>
    <property type="match status" value="1"/>
</dbReference>
<dbReference type="PROSITE" id="PS00061">
    <property type="entry name" value="ADH_SHORT"/>
    <property type="match status" value="1"/>
</dbReference>
<accession>E4RQG6</accession>
<dbReference type="InterPro" id="IPR036291">
    <property type="entry name" value="NAD(P)-bd_dom_sf"/>
</dbReference>
<dbReference type="GO" id="GO:0016491">
    <property type="term" value="F:oxidoreductase activity"/>
    <property type="evidence" value="ECO:0007669"/>
    <property type="project" value="UniProtKB-KW"/>
</dbReference>
<dbReference type="HOGENOM" id="CLU_010194_42_0_10"/>
<dbReference type="CDD" id="cd05371">
    <property type="entry name" value="HSD10-like_SDR_c"/>
    <property type="match status" value="1"/>
</dbReference>
<dbReference type="InterPro" id="IPR002347">
    <property type="entry name" value="SDR_fam"/>
</dbReference>
<evidence type="ECO:0000259" key="4">
    <source>
        <dbReference type="SMART" id="SM00822"/>
    </source>
</evidence>
<name>E4RQG6_LEAB4</name>
<protein>
    <submittedName>
        <fullName evidence="5">Short-chain dehydrogenase/reductase SDR</fullName>
    </submittedName>
</protein>
<dbReference type="PANTHER" id="PTHR43658">
    <property type="entry name" value="SHORT-CHAIN DEHYDROGENASE/REDUCTASE"/>
    <property type="match status" value="1"/>
</dbReference>
<proteinExistence type="inferred from homology"/>
<evidence type="ECO:0000256" key="3">
    <source>
        <dbReference type="RuleBase" id="RU000363"/>
    </source>
</evidence>
<organism evidence="5 6">
    <name type="scientific">Leadbetterella byssophila (strain DSM 17132 / JCM 16389 / KACC 11308 / NBRC 106382 / 4M15)</name>
    <dbReference type="NCBI Taxonomy" id="649349"/>
    <lineage>
        <taxon>Bacteria</taxon>
        <taxon>Pseudomonadati</taxon>
        <taxon>Bacteroidota</taxon>
        <taxon>Cytophagia</taxon>
        <taxon>Cytophagales</taxon>
        <taxon>Leadbetterellaceae</taxon>
        <taxon>Leadbetterella</taxon>
    </lineage>
</organism>
<dbReference type="Proteomes" id="UP000007435">
    <property type="component" value="Chromosome"/>
</dbReference>
<keyword evidence="2" id="KW-0560">Oxidoreductase</keyword>
<dbReference type="KEGG" id="lby:Lbys_2712"/>
<dbReference type="SUPFAM" id="SSF51735">
    <property type="entry name" value="NAD(P)-binding Rossmann-fold domains"/>
    <property type="match status" value="1"/>
</dbReference>
<dbReference type="InterPro" id="IPR057326">
    <property type="entry name" value="KR_dom"/>
</dbReference>
<dbReference type="AlphaFoldDB" id="E4RQG6"/>
<dbReference type="STRING" id="649349.Lbys_2712"/>
<gene>
    <name evidence="5" type="ordered locus">Lbys_2712</name>
</gene>
<evidence type="ECO:0000256" key="2">
    <source>
        <dbReference type="ARBA" id="ARBA00023002"/>
    </source>
</evidence>
<comment type="similarity">
    <text evidence="1 3">Belongs to the short-chain dehydrogenases/reductases (SDR) family.</text>
</comment>